<evidence type="ECO:0000256" key="2">
    <source>
        <dbReference type="SAM" id="SignalP"/>
    </source>
</evidence>
<keyword evidence="4" id="KW-1185">Reference proteome</keyword>
<evidence type="ECO:0000256" key="1">
    <source>
        <dbReference type="SAM" id="MobiDB-lite"/>
    </source>
</evidence>
<reference evidence="3 4" key="1">
    <citation type="journal article" date="2019" name="Int. J. Syst. Evol. Microbiol.">
        <title>The Global Catalogue of Microorganisms (GCM) 10K type strain sequencing project: providing services to taxonomists for standard genome sequencing and annotation.</title>
        <authorList>
            <consortium name="The Broad Institute Genomics Platform"/>
            <consortium name="The Broad Institute Genome Sequencing Center for Infectious Disease"/>
            <person name="Wu L."/>
            <person name="Ma J."/>
        </authorList>
    </citation>
    <scope>NUCLEOTIDE SEQUENCE [LARGE SCALE GENOMIC DNA]</scope>
    <source>
        <strain evidence="3 4">JCM 7356</strain>
    </source>
</reference>
<evidence type="ECO:0008006" key="5">
    <source>
        <dbReference type="Google" id="ProtNLM"/>
    </source>
</evidence>
<organism evidence="3 4">
    <name type="scientific">Kitasatospora cystarginea</name>
    <dbReference type="NCBI Taxonomy" id="58350"/>
    <lineage>
        <taxon>Bacteria</taxon>
        <taxon>Bacillati</taxon>
        <taxon>Actinomycetota</taxon>
        <taxon>Actinomycetes</taxon>
        <taxon>Kitasatosporales</taxon>
        <taxon>Streptomycetaceae</taxon>
        <taxon>Kitasatospora</taxon>
    </lineage>
</organism>
<keyword evidence="2" id="KW-0732">Signal</keyword>
<feature type="compositionally biased region" description="Polar residues" evidence="1">
    <location>
        <begin position="22"/>
        <end position="34"/>
    </location>
</feature>
<dbReference type="PROSITE" id="PS51257">
    <property type="entry name" value="PROKAR_LIPOPROTEIN"/>
    <property type="match status" value="1"/>
</dbReference>
<name>A0ABN3EUR6_9ACTN</name>
<proteinExistence type="predicted"/>
<protein>
    <recommendedName>
        <fullName evidence="5">Lipoprotein</fullName>
    </recommendedName>
</protein>
<accession>A0ABN3EUR6</accession>
<feature type="chain" id="PRO_5046375407" description="Lipoprotein" evidence="2">
    <location>
        <begin position="26"/>
        <end position="210"/>
    </location>
</feature>
<dbReference type="Proteomes" id="UP001500305">
    <property type="component" value="Unassembled WGS sequence"/>
</dbReference>
<dbReference type="RefSeq" id="WP_344640416.1">
    <property type="nucleotide sequence ID" value="NZ_BAAATR010000045.1"/>
</dbReference>
<feature type="region of interest" description="Disordered" evidence="1">
    <location>
        <begin position="22"/>
        <end position="65"/>
    </location>
</feature>
<evidence type="ECO:0000313" key="3">
    <source>
        <dbReference type="EMBL" id="GAA2272411.1"/>
    </source>
</evidence>
<comment type="caution">
    <text evidence="3">The sequence shown here is derived from an EMBL/GenBank/DDBJ whole genome shotgun (WGS) entry which is preliminary data.</text>
</comment>
<evidence type="ECO:0000313" key="4">
    <source>
        <dbReference type="Proteomes" id="UP001500305"/>
    </source>
</evidence>
<feature type="signal peptide" evidence="2">
    <location>
        <begin position="1"/>
        <end position="25"/>
    </location>
</feature>
<gene>
    <name evidence="3" type="ORF">GCM10010430_67970</name>
</gene>
<sequence>MPRPLRVTVLILAATALTGCGSSTAARQQQSPQSAGVRPCPTQAQWQHSQPTTPPTGYQGTPANTPEAEELSQAVGAQGRSAFVDVWGSLITDYPVGRVALCVTDLTRGRALAAAAKKADPKIDLNRLDLYRCRYSRQTLDGAIRRISALGPTVLGFPLYTYSPVTDASGIQVVSTAQGAASQALHDRLARAAGDGIPVALEQGESAVPA</sequence>
<dbReference type="EMBL" id="BAAATR010000045">
    <property type="protein sequence ID" value="GAA2272411.1"/>
    <property type="molecule type" value="Genomic_DNA"/>
</dbReference>